<evidence type="ECO:0000313" key="7">
    <source>
        <dbReference type="Proteomes" id="UP000559404"/>
    </source>
</evidence>
<feature type="compositionally biased region" description="Basic residues" evidence="3">
    <location>
        <begin position="1"/>
        <end position="10"/>
    </location>
</feature>
<organism evidence="6 7">
    <name type="scientific">Stappia taiwanensis</name>
    <dbReference type="NCBI Taxonomy" id="992267"/>
    <lineage>
        <taxon>Bacteria</taxon>
        <taxon>Pseudomonadati</taxon>
        <taxon>Pseudomonadota</taxon>
        <taxon>Alphaproteobacteria</taxon>
        <taxon>Hyphomicrobiales</taxon>
        <taxon>Stappiaceae</taxon>
        <taxon>Stappia</taxon>
    </lineage>
</organism>
<feature type="domain" description="Poly-beta-hydroxybutyrate polymerase N-terminal" evidence="4">
    <location>
        <begin position="122"/>
        <end position="290"/>
    </location>
</feature>
<feature type="compositionally biased region" description="Basic and acidic residues" evidence="3">
    <location>
        <begin position="34"/>
        <end position="49"/>
    </location>
</feature>
<keyword evidence="7" id="KW-1185">Reference proteome</keyword>
<dbReference type="RefSeq" id="WP_181758311.1">
    <property type="nucleotide sequence ID" value="NZ_BMCR01000001.1"/>
</dbReference>
<dbReference type="InterPro" id="IPR010941">
    <property type="entry name" value="PhaC_N"/>
</dbReference>
<dbReference type="InterPro" id="IPR022211">
    <property type="entry name" value="PHBC_N"/>
</dbReference>
<dbReference type="Pfam" id="PF12551">
    <property type="entry name" value="PHBC_N"/>
    <property type="match status" value="1"/>
</dbReference>
<dbReference type="Pfam" id="PF07167">
    <property type="entry name" value="PhaC_N"/>
    <property type="match status" value="1"/>
</dbReference>
<dbReference type="Proteomes" id="UP000559404">
    <property type="component" value="Unassembled WGS sequence"/>
</dbReference>
<feature type="domain" description="Poly-beta-hydroxybutyrate polymerase N-terminal" evidence="5">
    <location>
        <begin position="45"/>
        <end position="86"/>
    </location>
</feature>
<accession>A0A838XJ10</accession>
<evidence type="ECO:0000256" key="2">
    <source>
        <dbReference type="ARBA" id="ARBA00023315"/>
    </source>
</evidence>
<reference evidence="6 7" key="1">
    <citation type="submission" date="2020-07" db="EMBL/GenBank/DDBJ databases">
        <authorList>
            <person name="Li M."/>
        </authorList>
    </citation>
    <scope>NUCLEOTIDE SEQUENCE [LARGE SCALE GENOMIC DNA]</scope>
    <source>
        <strain evidence="6 7">DSM 23284</strain>
    </source>
</reference>
<evidence type="ECO:0000256" key="1">
    <source>
        <dbReference type="ARBA" id="ARBA00022679"/>
    </source>
</evidence>
<proteinExistence type="predicted"/>
<dbReference type="GO" id="GO:0042619">
    <property type="term" value="P:poly-hydroxybutyrate biosynthetic process"/>
    <property type="evidence" value="ECO:0007669"/>
    <property type="project" value="InterPro"/>
</dbReference>
<reference evidence="6 7" key="2">
    <citation type="submission" date="2020-08" db="EMBL/GenBank/DDBJ databases">
        <title>Stappia taiwanensis sp. nov., isolated from a coastal thermal spring.</title>
        <authorList>
            <person name="Kampfer P."/>
        </authorList>
    </citation>
    <scope>NUCLEOTIDE SEQUENCE [LARGE SCALE GENOMIC DNA]</scope>
    <source>
        <strain evidence="6 7">DSM 23284</strain>
    </source>
</reference>
<sequence>MTAHKARKTARPAGKDQAGAQLRALICPQSDPPPKPDTETAPAHPHENLDRTVRATAARLTGGVSPHAFIEAWSDWALHMARSPGRQLELIEHAQENVFKLTNYLLNIDDAAEPPFAPKAHDHRFAHAGWNRAPFEIWAQGFLAAQDWWNYATDHLRGLQPDDADRTRFMMRQMLDLMSPSNFPALNPEIIEATVQTRGRNLSEGAVHFARDFLHTMTQAHIPAPPGYQVGKDLACTPGEVVFRNDLFELIQYAPKGGTVQAEPILIVPAWIMKYYILDLSPRNSMVKYLVEQGFTVFVISWCNPTAEQAELSLEDYRKHGVMEALNAIDAIVPGEKVQAVGYCLGGTILAIAAATMARDGDDRLASITLMAAQVDFAEAGELLLFLDESQVAFLEDMMWDQGYLDRPQMARAFATIRAEDLIYSRAVRRYFLGQEDAPTDMGVWYADTTRMPARMHSEYLRGLFLENRLSAGRFAVEGQVIALKDIRAPMFVVGTEADHIAPWKSVYKTKLFTDNDLTFVLTNRGHNGGILSEPGHPGRHYRISPRPAGALYVGPDAWLARHAPRQGSWWGEWSQWLTDNSRGKADVPAMGAPEKGYAPIAAAPGAYIHQT</sequence>
<dbReference type="EMBL" id="JACEON010000001">
    <property type="protein sequence ID" value="MBA4610112.1"/>
    <property type="molecule type" value="Genomic_DNA"/>
</dbReference>
<evidence type="ECO:0000259" key="5">
    <source>
        <dbReference type="Pfam" id="PF12551"/>
    </source>
</evidence>
<protein>
    <submittedName>
        <fullName evidence="6">Polyhydroxyalkanoic acid synthase</fullName>
    </submittedName>
</protein>
<dbReference type="GO" id="GO:0016746">
    <property type="term" value="F:acyltransferase activity"/>
    <property type="evidence" value="ECO:0007669"/>
    <property type="project" value="UniProtKB-KW"/>
</dbReference>
<evidence type="ECO:0000313" key="6">
    <source>
        <dbReference type="EMBL" id="MBA4610112.1"/>
    </source>
</evidence>
<dbReference type="InterPro" id="IPR051321">
    <property type="entry name" value="PHA/PHB_synthase"/>
</dbReference>
<dbReference type="InterPro" id="IPR029058">
    <property type="entry name" value="AB_hydrolase_fold"/>
</dbReference>
<name>A0A838XJ10_9HYPH</name>
<keyword evidence="2" id="KW-0012">Acyltransferase</keyword>
<dbReference type="PANTHER" id="PTHR36837:SF5">
    <property type="entry name" value="POLY-3-HYDROXYBUTYRATE SYNTHASE"/>
    <property type="match status" value="1"/>
</dbReference>
<dbReference type="AlphaFoldDB" id="A0A838XJ10"/>
<evidence type="ECO:0000256" key="3">
    <source>
        <dbReference type="SAM" id="MobiDB-lite"/>
    </source>
</evidence>
<dbReference type="Gene3D" id="3.40.50.1820">
    <property type="entry name" value="alpha/beta hydrolase"/>
    <property type="match status" value="1"/>
</dbReference>
<gene>
    <name evidence="6" type="ORF">H1W37_00500</name>
</gene>
<evidence type="ECO:0000259" key="4">
    <source>
        <dbReference type="Pfam" id="PF07167"/>
    </source>
</evidence>
<dbReference type="SUPFAM" id="SSF53474">
    <property type="entry name" value="alpha/beta-Hydrolases"/>
    <property type="match status" value="1"/>
</dbReference>
<dbReference type="PANTHER" id="PTHR36837">
    <property type="entry name" value="POLY(3-HYDROXYALKANOATE) POLYMERASE SUBUNIT PHAC"/>
    <property type="match status" value="1"/>
</dbReference>
<feature type="region of interest" description="Disordered" evidence="3">
    <location>
        <begin position="1"/>
        <end position="49"/>
    </location>
</feature>
<keyword evidence="1" id="KW-0808">Transferase</keyword>
<comment type="caution">
    <text evidence="6">The sequence shown here is derived from an EMBL/GenBank/DDBJ whole genome shotgun (WGS) entry which is preliminary data.</text>
</comment>